<organism evidence="6 7">
    <name type="scientific">Selenomonas dianae</name>
    <dbReference type="NCBI Taxonomy" id="135079"/>
    <lineage>
        <taxon>Bacteria</taxon>
        <taxon>Bacillati</taxon>
        <taxon>Bacillota</taxon>
        <taxon>Negativicutes</taxon>
        <taxon>Selenomonadales</taxon>
        <taxon>Selenomonadaceae</taxon>
        <taxon>Selenomonas</taxon>
    </lineage>
</organism>
<feature type="region of interest" description="Disordered" evidence="4">
    <location>
        <begin position="960"/>
        <end position="979"/>
    </location>
</feature>
<dbReference type="Gene3D" id="3.30.930.30">
    <property type="match status" value="1"/>
</dbReference>
<feature type="domain" description="MobA/MobL protein" evidence="5">
    <location>
        <begin position="305"/>
        <end position="488"/>
    </location>
</feature>
<proteinExistence type="inferred from homology"/>
<accession>A0ABN0SZV4</accession>
<dbReference type="Proteomes" id="UP001500399">
    <property type="component" value="Unassembled WGS sequence"/>
</dbReference>
<dbReference type="EMBL" id="BAAACR010000005">
    <property type="protein sequence ID" value="GAA0207837.1"/>
    <property type="molecule type" value="Genomic_DNA"/>
</dbReference>
<gene>
    <name evidence="6" type="ORF">GCM10008919_08860</name>
</gene>
<feature type="coiled-coil region" evidence="3">
    <location>
        <begin position="132"/>
        <end position="159"/>
    </location>
</feature>
<dbReference type="RefSeq" id="WP_304987200.1">
    <property type="nucleotide sequence ID" value="NZ_BAAACR010000005.1"/>
</dbReference>
<keyword evidence="2" id="KW-0184">Conjugation</keyword>
<keyword evidence="3" id="KW-0175">Coiled coil</keyword>
<sequence>MACYHFRLKSDKKPNGMRVSSAEHISYVNREGKYQDADSRFILQTGSYKNTIYGTHPILSLPKKPMLLYSSPFGNIKLDAHGIHVSHGASIETQAIALRTAQKIFGDELGVHGDEGFTRNLLIAERDLQLGAHFSDADLERANEKMQKEREEIEWQRGLAQGSAISARRYTGADSDGGTFGRSGLARIRGDWKSGADGFDISVFQSDAPQSTIETLTQKGLHLHVLPGGNVAHKRRRTHLFLSDDEKRMLYLDGGRRESNLAMRWSLSRGRRGEIEKAADSILGVLQKNVDGDFAFAHLQYINREAAFTNRGGCVATGHHLPQWANDSPLRFFHAADRFERSNGERYKEIVFSLPQELTTEQNREIIDRFLEKHLKGHYYAWAIHEKIGAMSGGERHPHVHIMFSTRELDAIERTKERTPETFFKRANTNTPERGGCPKAEKWVGKDRREYLLTMREDYARIQNDVLEKYDIPVRVSHLCLEAQKMQAEMRGDWVLAEILDRLPQTSTSPISIIRDDDVVRRQKQLRKFNDQRTDQIIRRALENDAEKEEDAQRMFSAACETHDLLRNELLSQYEQHDQEEIEAQKNELEDARKEVEVLGSLVMWGKDALEEARLDFLGEEGREAWSTVMSLRKDLNEAKEFSASFQLPPDASEEEDVAMGELEIAMHKRIQKLTQEYKDAAKKLQPHLKKLSARSTHKNIQHRINDYLFRNELPKARYLKALKKYADLAEKTRCKLDNVRCAFAAQNKYDLMRDDLSMTLDDVTSILRHAKQHADHQVRSKAAELVAARKEVLSYERIIQIAENIYERGGIKRLRERERKLAKNEEYLTNDKEALTNDERVFMAKPIPNGHELFGSQKAAYENEKRELADRRKELSERAMRLADERRECARLRSEIDARRDTPEAERKIQQIAVGIMRKNWSAVMNVKKIAAELEALQQKYDTADARVNAVEAERDKRGGAARVVSKGGRSGGSPMDDARAIADQLRGVPTTQLVAKDRDDRMDENWTLMSAFERDEIAEESARGR</sequence>
<name>A0ABN0SZV4_9FIRM</name>
<feature type="coiled-coil region" evidence="3">
    <location>
        <begin position="928"/>
        <end position="955"/>
    </location>
</feature>
<feature type="coiled-coil region" evidence="3">
    <location>
        <begin position="859"/>
        <end position="903"/>
    </location>
</feature>
<keyword evidence="7" id="KW-1185">Reference proteome</keyword>
<evidence type="ECO:0000256" key="1">
    <source>
        <dbReference type="ARBA" id="ARBA00010873"/>
    </source>
</evidence>
<comment type="similarity">
    <text evidence="1">Belongs to the MobA/MobL family.</text>
</comment>
<evidence type="ECO:0000259" key="5">
    <source>
        <dbReference type="Pfam" id="PF03389"/>
    </source>
</evidence>
<evidence type="ECO:0000256" key="4">
    <source>
        <dbReference type="SAM" id="MobiDB-lite"/>
    </source>
</evidence>
<protein>
    <recommendedName>
        <fullName evidence="5">MobA/MobL protein domain-containing protein</fullName>
    </recommendedName>
</protein>
<evidence type="ECO:0000256" key="2">
    <source>
        <dbReference type="ARBA" id="ARBA00022971"/>
    </source>
</evidence>
<evidence type="ECO:0000313" key="7">
    <source>
        <dbReference type="Proteomes" id="UP001500399"/>
    </source>
</evidence>
<comment type="caution">
    <text evidence="6">The sequence shown here is derived from an EMBL/GenBank/DDBJ whole genome shotgun (WGS) entry which is preliminary data.</text>
</comment>
<reference evidence="6 7" key="1">
    <citation type="journal article" date="2019" name="Int. J. Syst. Evol. Microbiol.">
        <title>The Global Catalogue of Microorganisms (GCM) 10K type strain sequencing project: providing services to taxonomists for standard genome sequencing and annotation.</title>
        <authorList>
            <consortium name="The Broad Institute Genomics Platform"/>
            <consortium name="The Broad Institute Genome Sequencing Center for Infectious Disease"/>
            <person name="Wu L."/>
            <person name="Ma J."/>
        </authorList>
    </citation>
    <scope>NUCLEOTIDE SEQUENCE [LARGE SCALE GENOMIC DNA]</scope>
    <source>
        <strain evidence="6 7">JCM 8542</strain>
    </source>
</reference>
<evidence type="ECO:0000256" key="3">
    <source>
        <dbReference type="SAM" id="Coils"/>
    </source>
</evidence>
<feature type="coiled-coil region" evidence="3">
    <location>
        <begin position="567"/>
        <end position="602"/>
    </location>
</feature>
<dbReference type="InterPro" id="IPR005053">
    <property type="entry name" value="MobA_MobL"/>
</dbReference>
<evidence type="ECO:0000313" key="6">
    <source>
        <dbReference type="EMBL" id="GAA0207837.1"/>
    </source>
</evidence>
<dbReference type="Pfam" id="PF03389">
    <property type="entry name" value="MobA_MobL"/>
    <property type="match status" value="1"/>
</dbReference>